<protein>
    <submittedName>
        <fullName evidence="3">Uncharacterized protein</fullName>
    </submittedName>
</protein>
<feature type="transmembrane region" description="Helical" evidence="2">
    <location>
        <begin position="159"/>
        <end position="178"/>
    </location>
</feature>
<feature type="compositionally biased region" description="Polar residues" evidence="1">
    <location>
        <begin position="507"/>
        <end position="517"/>
    </location>
</feature>
<keyword evidence="2" id="KW-0812">Transmembrane</keyword>
<comment type="caution">
    <text evidence="3">The sequence shown here is derived from an EMBL/GenBank/DDBJ whole genome shotgun (WGS) entry which is preliminary data.</text>
</comment>
<name>A0A5M3MAM9_CONPW</name>
<evidence type="ECO:0000256" key="2">
    <source>
        <dbReference type="SAM" id="Phobius"/>
    </source>
</evidence>
<reference evidence="4" key="1">
    <citation type="journal article" date="2012" name="Science">
        <title>The Paleozoic origin of enzymatic lignin decomposition reconstructed from 31 fungal genomes.</title>
        <authorList>
            <person name="Floudas D."/>
            <person name="Binder M."/>
            <person name="Riley R."/>
            <person name="Barry K."/>
            <person name="Blanchette R.A."/>
            <person name="Henrissat B."/>
            <person name="Martinez A.T."/>
            <person name="Otillar R."/>
            <person name="Spatafora J.W."/>
            <person name="Yadav J.S."/>
            <person name="Aerts A."/>
            <person name="Benoit I."/>
            <person name="Boyd A."/>
            <person name="Carlson A."/>
            <person name="Copeland A."/>
            <person name="Coutinho P.M."/>
            <person name="de Vries R.P."/>
            <person name="Ferreira P."/>
            <person name="Findley K."/>
            <person name="Foster B."/>
            <person name="Gaskell J."/>
            <person name="Glotzer D."/>
            <person name="Gorecki P."/>
            <person name="Heitman J."/>
            <person name="Hesse C."/>
            <person name="Hori C."/>
            <person name="Igarashi K."/>
            <person name="Jurgens J.A."/>
            <person name="Kallen N."/>
            <person name="Kersten P."/>
            <person name="Kohler A."/>
            <person name="Kuees U."/>
            <person name="Kumar T.K.A."/>
            <person name="Kuo A."/>
            <person name="LaButti K."/>
            <person name="Larrondo L.F."/>
            <person name="Lindquist E."/>
            <person name="Ling A."/>
            <person name="Lombard V."/>
            <person name="Lucas S."/>
            <person name="Lundell T."/>
            <person name="Martin R."/>
            <person name="McLaughlin D.J."/>
            <person name="Morgenstern I."/>
            <person name="Morin E."/>
            <person name="Murat C."/>
            <person name="Nagy L.G."/>
            <person name="Nolan M."/>
            <person name="Ohm R.A."/>
            <person name="Patyshakuliyeva A."/>
            <person name="Rokas A."/>
            <person name="Ruiz-Duenas F.J."/>
            <person name="Sabat G."/>
            <person name="Salamov A."/>
            <person name="Samejima M."/>
            <person name="Schmutz J."/>
            <person name="Slot J.C."/>
            <person name="St John F."/>
            <person name="Stenlid J."/>
            <person name="Sun H."/>
            <person name="Sun S."/>
            <person name="Syed K."/>
            <person name="Tsang A."/>
            <person name="Wiebenga A."/>
            <person name="Young D."/>
            <person name="Pisabarro A."/>
            <person name="Eastwood D.C."/>
            <person name="Martin F."/>
            <person name="Cullen D."/>
            <person name="Grigoriev I.V."/>
            <person name="Hibbett D.S."/>
        </authorList>
    </citation>
    <scope>NUCLEOTIDE SEQUENCE [LARGE SCALE GENOMIC DNA]</scope>
    <source>
        <strain evidence="4">RWD-64-598 SS2</strain>
    </source>
</reference>
<dbReference type="RefSeq" id="XP_007773518.1">
    <property type="nucleotide sequence ID" value="XM_007775328.1"/>
</dbReference>
<evidence type="ECO:0000313" key="3">
    <source>
        <dbReference type="EMBL" id="EIW76269.1"/>
    </source>
</evidence>
<proteinExistence type="predicted"/>
<accession>A0A5M3MAM9</accession>
<dbReference type="AlphaFoldDB" id="A0A5M3MAM9"/>
<organism evidence="3 4">
    <name type="scientific">Coniophora puteana (strain RWD-64-598)</name>
    <name type="common">Brown rot fungus</name>
    <dbReference type="NCBI Taxonomy" id="741705"/>
    <lineage>
        <taxon>Eukaryota</taxon>
        <taxon>Fungi</taxon>
        <taxon>Dikarya</taxon>
        <taxon>Basidiomycota</taxon>
        <taxon>Agaricomycotina</taxon>
        <taxon>Agaricomycetes</taxon>
        <taxon>Agaricomycetidae</taxon>
        <taxon>Boletales</taxon>
        <taxon>Coniophorineae</taxon>
        <taxon>Coniophoraceae</taxon>
        <taxon>Coniophora</taxon>
    </lineage>
</organism>
<gene>
    <name evidence="3" type="ORF">CONPUDRAFT_146761</name>
</gene>
<dbReference type="OrthoDB" id="2366471at2759"/>
<evidence type="ECO:0000256" key="1">
    <source>
        <dbReference type="SAM" id="MobiDB-lite"/>
    </source>
</evidence>
<keyword evidence="4" id="KW-1185">Reference proteome</keyword>
<feature type="region of interest" description="Disordered" evidence="1">
    <location>
        <begin position="489"/>
        <end position="529"/>
    </location>
</feature>
<dbReference type="GeneID" id="19202235"/>
<dbReference type="KEGG" id="cput:CONPUDRAFT_146761"/>
<keyword evidence="2" id="KW-0472">Membrane</keyword>
<sequence>MAPILQVPVQHSNFKLDASGVAGFFGGEEAISAMSTVHLYKGRKWVGWYNMPGSYTIGKYYGRIASSRWWDGLFPGPNNSPAKAFGLDGKRGPKYIGMCSGTKLRAAHLAQLFVEKCKDKCWEVTDVPGRRKTTPNIVSVVELKHEPTNIVPIESVQSALLAIIPIFFSFMTCVLCTLAEDWWAASLILLGIVAGGVSCYVIGSGKLILDYHSRPSAGVPPGDGFLHTTESNDMTVVLGPENLVNVLTKGTFKIKLDGEPEYRRVGLVALLLETQFFFQLLFIPQATLFGQIMFVTSLAVSWVYTSYLSSKEKDKIQADLLWGALGRPKVRRYNLATRGDAATFIALVLKAEDPEKVLAEFLKNDTRVWNKWRKTVSDRIKSADGLEFSPADWNIGEFSEDERKLYELQLISARDGYRGYRQYCKHQETESEGSTAQSSEESVPASIMTTKVRPMLMSMSTLVSLGRLSLKSAGTNVREICARLLGVLTPPRRPTSTPGPSLDMGATSVTPQASGPDTETRESSDSVAA</sequence>
<feature type="compositionally biased region" description="Basic and acidic residues" evidence="1">
    <location>
        <begin position="518"/>
        <end position="529"/>
    </location>
</feature>
<dbReference type="EMBL" id="JH711586">
    <property type="protein sequence ID" value="EIW76269.1"/>
    <property type="molecule type" value="Genomic_DNA"/>
</dbReference>
<evidence type="ECO:0000313" key="4">
    <source>
        <dbReference type="Proteomes" id="UP000053558"/>
    </source>
</evidence>
<feature type="transmembrane region" description="Helical" evidence="2">
    <location>
        <begin position="184"/>
        <end position="203"/>
    </location>
</feature>
<keyword evidence="2" id="KW-1133">Transmembrane helix</keyword>
<feature type="transmembrane region" description="Helical" evidence="2">
    <location>
        <begin position="288"/>
        <end position="307"/>
    </location>
</feature>
<dbReference type="Proteomes" id="UP000053558">
    <property type="component" value="Unassembled WGS sequence"/>
</dbReference>